<reference evidence="2" key="1">
    <citation type="submission" date="2021-02" db="EMBL/GenBank/DDBJ databases">
        <title>First Annotated Genome of the Yellow-green Alga Tribonema minus.</title>
        <authorList>
            <person name="Mahan K.M."/>
        </authorList>
    </citation>
    <scope>NUCLEOTIDE SEQUENCE</scope>
    <source>
        <strain evidence="2">UTEX B ZZ1240</strain>
    </source>
</reference>
<name>A0A835YS50_9STRA</name>
<organism evidence="2 3">
    <name type="scientific">Tribonema minus</name>
    <dbReference type="NCBI Taxonomy" id="303371"/>
    <lineage>
        <taxon>Eukaryota</taxon>
        <taxon>Sar</taxon>
        <taxon>Stramenopiles</taxon>
        <taxon>Ochrophyta</taxon>
        <taxon>PX clade</taxon>
        <taxon>Xanthophyceae</taxon>
        <taxon>Tribonematales</taxon>
        <taxon>Tribonemataceae</taxon>
        <taxon>Tribonema</taxon>
    </lineage>
</organism>
<evidence type="ECO:0000313" key="3">
    <source>
        <dbReference type="Proteomes" id="UP000664859"/>
    </source>
</evidence>
<gene>
    <name evidence="2" type="ORF">JKP88DRAFT_324999</name>
</gene>
<feature type="region of interest" description="Disordered" evidence="1">
    <location>
        <begin position="248"/>
        <end position="270"/>
    </location>
</feature>
<dbReference type="AlphaFoldDB" id="A0A835YS50"/>
<accession>A0A835YS50</accession>
<evidence type="ECO:0000256" key="1">
    <source>
        <dbReference type="SAM" id="MobiDB-lite"/>
    </source>
</evidence>
<protein>
    <submittedName>
        <fullName evidence="2">Uncharacterized protein</fullName>
    </submittedName>
</protein>
<keyword evidence="3" id="KW-1185">Reference proteome</keyword>
<dbReference type="Proteomes" id="UP000664859">
    <property type="component" value="Unassembled WGS sequence"/>
</dbReference>
<comment type="caution">
    <text evidence="2">The sequence shown here is derived from an EMBL/GenBank/DDBJ whole genome shotgun (WGS) entry which is preliminary data.</text>
</comment>
<dbReference type="EMBL" id="JAFCMP010000412">
    <property type="protein sequence ID" value="KAG5180186.1"/>
    <property type="molecule type" value="Genomic_DNA"/>
</dbReference>
<sequence>MPKTSRNGNDTGLPVSKGGGSAPLEHPGSSLARRALQVLICWNAQSLQAENAALEEKPSAEHVYTLFYNRRGFEIENTCPRVIAAHMTAEAANNAALAAFGLGHSDREDDYRKYDRVGHVTAFLPSLGRYKEDFTSGQVLTVTRQRLHGTIPSAAPLDAASARALHVAAGAPRSAAAAMRASLELRSNRVNPVIFAVMNYYLVDAEDSGCLTSVWRTKAEAKQEAARRLAEDLDWRRMRQAIRCGHYVPGQSVPRDSNLSDDGSESDGALEEDVRGNYFHTYYDIHAVRPVKLIA</sequence>
<proteinExistence type="predicted"/>
<feature type="compositionally biased region" description="Polar residues" evidence="1">
    <location>
        <begin position="1"/>
        <end position="10"/>
    </location>
</feature>
<feature type="region of interest" description="Disordered" evidence="1">
    <location>
        <begin position="1"/>
        <end position="27"/>
    </location>
</feature>
<evidence type="ECO:0000313" key="2">
    <source>
        <dbReference type="EMBL" id="KAG5180186.1"/>
    </source>
</evidence>